<evidence type="ECO:0000256" key="1">
    <source>
        <dbReference type="SAM" id="MobiDB-lite"/>
    </source>
</evidence>
<dbReference type="EMBL" id="JAQQWM010000004">
    <property type="protein sequence ID" value="KAK8067852.1"/>
    <property type="molecule type" value="Genomic_DNA"/>
</dbReference>
<protein>
    <submittedName>
        <fullName evidence="2">Uncharacterized protein</fullName>
    </submittedName>
</protein>
<feature type="region of interest" description="Disordered" evidence="1">
    <location>
        <begin position="1"/>
        <end position="40"/>
    </location>
</feature>
<accession>A0ABR1VAC9</accession>
<dbReference type="Proteomes" id="UP001446871">
    <property type="component" value="Unassembled WGS sequence"/>
</dbReference>
<keyword evidence="3" id="KW-1185">Reference proteome</keyword>
<reference evidence="2 3" key="1">
    <citation type="submission" date="2023-01" db="EMBL/GenBank/DDBJ databases">
        <title>Analysis of 21 Apiospora genomes using comparative genomics revels a genus with tremendous synthesis potential of carbohydrate active enzymes and secondary metabolites.</title>
        <authorList>
            <person name="Sorensen T."/>
        </authorList>
    </citation>
    <scope>NUCLEOTIDE SEQUENCE [LARGE SCALE GENOMIC DNA]</scope>
    <source>
        <strain evidence="2 3">CBS 83171</strain>
    </source>
</reference>
<proteinExistence type="predicted"/>
<evidence type="ECO:0000313" key="2">
    <source>
        <dbReference type="EMBL" id="KAK8067852.1"/>
    </source>
</evidence>
<sequence>MKIGFPQRVRLRTLRDPALRPDPISGAAGQRRHREDEPPGRFRALQELPPVDCKGIVVVYNCGHPHSAEVGMWRCHQQQPGAEKDKNHTHQNPKYLAVPLPEPCGRPSCDKQVRLRAIQSLTASTVRRMQAQDYSRWEPVIGPRASS</sequence>
<evidence type="ECO:0000313" key="3">
    <source>
        <dbReference type="Proteomes" id="UP001446871"/>
    </source>
</evidence>
<gene>
    <name evidence="2" type="ORF">PG996_006964</name>
</gene>
<comment type="caution">
    <text evidence="2">The sequence shown here is derived from an EMBL/GenBank/DDBJ whole genome shotgun (WGS) entry which is preliminary data.</text>
</comment>
<name>A0ABR1VAC9_9PEZI</name>
<organism evidence="2 3">
    <name type="scientific">Apiospora saccharicola</name>
    <dbReference type="NCBI Taxonomy" id="335842"/>
    <lineage>
        <taxon>Eukaryota</taxon>
        <taxon>Fungi</taxon>
        <taxon>Dikarya</taxon>
        <taxon>Ascomycota</taxon>
        <taxon>Pezizomycotina</taxon>
        <taxon>Sordariomycetes</taxon>
        <taxon>Xylariomycetidae</taxon>
        <taxon>Amphisphaeriales</taxon>
        <taxon>Apiosporaceae</taxon>
        <taxon>Apiospora</taxon>
    </lineage>
</organism>